<keyword evidence="1" id="KW-0333">Golgi apparatus</keyword>
<evidence type="ECO:0000313" key="3">
    <source>
        <dbReference type="EMBL" id="CAG7815643.1"/>
    </source>
</evidence>
<keyword evidence="1" id="KW-0328">Glycosyltransferase</keyword>
<comment type="subcellular location">
    <subcellularLocation>
        <location evidence="1">Golgi apparatus</location>
        <location evidence="1">Golgi stack membrane</location>
        <topology evidence="1">Single-pass type II membrane protein</topology>
    </subcellularLocation>
</comment>
<evidence type="ECO:0000313" key="4">
    <source>
        <dbReference type="Proteomes" id="UP000708208"/>
    </source>
</evidence>
<organism evidence="3 4">
    <name type="scientific">Allacma fusca</name>
    <dbReference type="NCBI Taxonomy" id="39272"/>
    <lineage>
        <taxon>Eukaryota</taxon>
        <taxon>Metazoa</taxon>
        <taxon>Ecdysozoa</taxon>
        <taxon>Arthropoda</taxon>
        <taxon>Hexapoda</taxon>
        <taxon>Collembola</taxon>
        <taxon>Symphypleona</taxon>
        <taxon>Sminthuridae</taxon>
        <taxon>Allacma</taxon>
    </lineage>
</organism>
<protein>
    <recommendedName>
        <fullName evidence="1">Fucosyltransferase</fullName>
        <ecNumber evidence="1">2.4.1.-</ecNumber>
    </recommendedName>
</protein>
<name>A0A8J2L4W8_9HEXA</name>
<proteinExistence type="inferred from homology"/>
<evidence type="ECO:0000256" key="1">
    <source>
        <dbReference type="RuleBase" id="RU003832"/>
    </source>
</evidence>
<keyword evidence="4" id="KW-1185">Reference proteome</keyword>
<dbReference type="Proteomes" id="UP000708208">
    <property type="component" value="Unassembled WGS sequence"/>
</dbReference>
<keyword evidence="1" id="KW-0472">Membrane</keyword>
<feature type="transmembrane region" description="Helical" evidence="1">
    <location>
        <begin position="9"/>
        <end position="26"/>
    </location>
</feature>
<feature type="domain" description="Fucosyltransferase C-terminal" evidence="2">
    <location>
        <begin position="248"/>
        <end position="408"/>
    </location>
</feature>
<sequence>MKRNRIDKFLILYSLLLSAFVFYIYLNFNSLEVNVPQEFVTQIDEQGSIPVEIVVTPHSSKYDSLVKNSERLGFSVSPKFQNCPISWVNIARTNPDYVVEAASKGAAKVEPKLILLYERFSWWNPDKIMSCQEIQQFPCEFDEFESTEALYNGQSITDAGQGYDAIVIPRDFAHGQPIGTRTQFTGNLTRIYYTLESPMSTYFKVSLDPRDYLMSYWRGSDVYAPYFKWQYHNIEIKQKTQLKNYAEGRTKMAAIVVSNCYATNNRQGFVDALRNYIDVDVFGICGDKDYCRPNEDCFARIKNDYKFYLAFENCNCRDYITEKFYYNALEHDMIPVVLGAHPSDYKSVAPKDSYIHVEDFRSVKDLAAYMLLLDSNDTLYNEYFAWKGTGSFVSTNSPCELCTFLHLQDFYVHDDEAHQKSYLNSEDEYDKPEFHWSGDIKEMCLPHGQWYWNP</sequence>
<dbReference type="GO" id="GO:0032580">
    <property type="term" value="C:Golgi cisterna membrane"/>
    <property type="evidence" value="ECO:0007669"/>
    <property type="project" value="UniProtKB-SubCell"/>
</dbReference>
<dbReference type="EC" id="2.4.1.-" evidence="1"/>
<keyword evidence="1" id="KW-1133">Transmembrane helix</keyword>
<keyword evidence="1" id="KW-0808">Transferase</keyword>
<dbReference type="Pfam" id="PF00852">
    <property type="entry name" value="Glyco_transf_10"/>
    <property type="match status" value="1"/>
</dbReference>
<dbReference type="PANTHER" id="PTHR11929:SF145">
    <property type="entry name" value="ALPHA-(1,3)-FUCOSYLTRANSFERASE FUT-1"/>
    <property type="match status" value="1"/>
</dbReference>
<dbReference type="GO" id="GO:0046920">
    <property type="term" value="F:alpha-(1-&gt;3)-fucosyltransferase activity"/>
    <property type="evidence" value="ECO:0007669"/>
    <property type="project" value="TreeGrafter"/>
</dbReference>
<dbReference type="PANTHER" id="PTHR11929">
    <property type="entry name" value="ALPHA- 1,3 -FUCOSYLTRANSFERASE"/>
    <property type="match status" value="1"/>
</dbReference>
<keyword evidence="1" id="KW-0812">Transmembrane</keyword>
<dbReference type="InterPro" id="IPR001503">
    <property type="entry name" value="Glyco_trans_10"/>
</dbReference>
<gene>
    <name evidence="3" type="ORF">AFUS01_LOCUS26309</name>
</gene>
<dbReference type="EMBL" id="CAJVCH010349494">
    <property type="protein sequence ID" value="CAG7815643.1"/>
    <property type="molecule type" value="Genomic_DNA"/>
</dbReference>
<dbReference type="FunFam" id="3.40.50.11660:FF:000004">
    <property type="entry name" value="Glycoprotein 3-alpha-L-fucosyltransferase A"/>
    <property type="match status" value="1"/>
</dbReference>
<dbReference type="OrthoDB" id="8250797at2759"/>
<evidence type="ECO:0000259" key="2">
    <source>
        <dbReference type="Pfam" id="PF00852"/>
    </source>
</evidence>
<comment type="caution">
    <text evidence="3">The sequence shown here is derived from an EMBL/GenBank/DDBJ whole genome shotgun (WGS) entry which is preliminary data.</text>
</comment>
<accession>A0A8J2L4W8</accession>
<dbReference type="InterPro" id="IPR055270">
    <property type="entry name" value="Glyco_tran_10_C"/>
</dbReference>
<reference evidence="3" key="1">
    <citation type="submission" date="2021-06" db="EMBL/GenBank/DDBJ databases">
        <authorList>
            <person name="Hodson N. C."/>
            <person name="Mongue J. A."/>
            <person name="Jaron S. K."/>
        </authorList>
    </citation>
    <scope>NUCLEOTIDE SEQUENCE</scope>
</reference>
<dbReference type="AlphaFoldDB" id="A0A8J2L4W8"/>
<comment type="similarity">
    <text evidence="1">Belongs to the glycosyltransferase 10 family.</text>
</comment>